<protein>
    <submittedName>
        <fullName evidence="11">Lysine 2,3-aminomutase</fullName>
    </submittedName>
</protein>
<keyword evidence="7" id="KW-0663">Pyridoxal phosphate</keyword>
<dbReference type="Pfam" id="PF04055">
    <property type="entry name" value="Radical_SAM"/>
    <property type="match status" value="1"/>
</dbReference>
<evidence type="ECO:0000313" key="12">
    <source>
        <dbReference type="Proteomes" id="UP000280955"/>
    </source>
</evidence>
<dbReference type="SFLD" id="SFLDG01070">
    <property type="entry name" value="PLP-dependent"/>
    <property type="match status" value="1"/>
</dbReference>
<comment type="caution">
    <text evidence="11">The sequence shown here is derived from an EMBL/GenBank/DDBJ whole genome shotgun (WGS) entry which is preliminary data.</text>
</comment>
<dbReference type="SUPFAM" id="SSF102114">
    <property type="entry name" value="Radical SAM enzymes"/>
    <property type="match status" value="1"/>
</dbReference>
<dbReference type="InterPro" id="IPR003739">
    <property type="entry name" value="Lys_aminomutase/Glu_NH3_mut"/>
</dbReference>
<organism evidence="11 12">
    <name type="scientific">Photorhabdus asymbiotica</name>
    <dbReference type="NCBI Taxonomy" id="291112"/>
    <lineage>
        <taxon>Bacteria</taxon>
        <taxon>Pseudomonadati</taxon>
        <taxon>Pseudomonadota</taxon>
        <taxon>Gammaproteobacteria</taxon>
        <taxon>Enterobacterales</taxon>
        <taxon>Morganellaceae</taxon>
        <taxon>Photorhabdus</taxon>
    </lineage>
</organism>
<dbReference type="InterPro" id="IPR058240">
    <property type="entry name" value="rSAM_sf"/>
</dbReference>
<dbReference type="RefSeq" id="WP_015834304.1">
    <property type="nucleotide sequence ID" value="NC_012962.1"/>
</dbReference>
<evidence type="ECO:0000259" key="10">
    <source>
        <dbReference type="Pfam" id="PF04055"/>
    </source>
</evidence>
<evidence type="ECO:0000256" key="3">
    <source>
        <dbReference type="ARBA" id="ARBA00008703"/>
    </source>
</evidence>
<keyword evidence="12" id="KW-1185">Reference proteome</keyword>
<proteinExistence type="inferred from homology"/>
<dbReference type="Gene3D" id="3.20.20.70">
    <property type="entry name" value="Aldolase class I"/>
    <property type="match status" value="1"/>
</dbReference>
<evidence type="ECO:0000256" key="6">
    <source>
        <dbReference type="ARBA" id="ARBA00022723"/>
    </source>
</evidence>
<evidence type="ECO:0000256" key="8">
    <source>
        <dbReference type="ARBA" id="ARBA00023004"/>
    </source>
</evidence>
<accession>A0ABX9SQZ2</accession>
<evidence type="ECO:0000256" key="9">
    <source>
        <dbReference type="ARBA" id="ARBA00023014"/>
    </source>
</evidence>
<evidence type="ECO:0000256" key="7">
    <source>
        <dbReference type="ARBA" id="ARBA00022898"/>
    </source>
</evidence>
<dbReference type="InterPro" id="IPR013785">
    <property type="entry name" value="Aldolase_TIM"/>
</dbReference>
<keyword evidence="6" id="KW-0479">Metal-binding</keyword>
<keyword evidence="5" id="KW-0949">S-adenosyl-L-methionine</keyword>
<comment type="cofactor">
    <cofactor evidence="1">
        <name>pyridoxal 5'-phosphate</name>
        <dbReference type="ChEBI" id="CHEBI:597326"/>
    </cofactor>
</comment>
<dbReference type="PANTHER" id="PTHR30538:SF0">
    <property type="entry name" value="L-LYSINE 2,3-AMINOMUTASE AQ_1632-RELATED"/>
    <property type="match status" value="1"/>
</dbReference>
<evidence type="ECO:0000256" key="5">
    <source>
        <dbReference type="ARBA" id="ARBA00022691"/>
    </source>
</evidence>
<reference evidence="11 12" key="1">
    <citation type="submission" date="2018-10" db="EMBL/GenBank/DDBJ databases">
        <title>Genomic Encyclopedia of Archaeal and Bacterial Type Strains, Phase II (KMG-II): from individual species to whole genera.</title>
        <authorList>
            <person name="Goeker M."/>
        </authorList>
    </citation>
    <scope>NUCLEOTIDE SEQUENCE [LARGE SCALE GENOMIC DNA]</scope>
    <source>
        <strain evidence="11 12">DSM 15149</strain>
    </source>
</reference>
<dbReference type="SFLD" id="SFLDS00029">
    <property type="entry name" value="Radical_SAM"/>
    <property type="match status" value="1"/>
</dbReference>
<dbReference type="EMBL" id="RBLJ01000001">
    <property type="protein sequence ID" value="RKS65857.1"/>
    <property type="molecule type" value="Genomic_DNA"/>
</dbReference>
<name>A0ABX9SQZ2_9GAMM</name>
<keyword evidence="9" id="KW-0411">Iron-sulfur</keyword>
<dbReference type="Proteomes" id="UP000280955">
    <property type="component" value="Unassembled WGS sequence"/>
</dbReference>
<evidence type="ECO:0000256" key="4">
    <source>
        <dbReference type="ARBA" id="ARBA00022485"/>
    </source>
</evidence>
<evidence type="ECO:0000313" key="11">
    <source>
        <dbReference type="EMBL" id="RKS65857.1"/>
    </source>
</evidence>
<keyword evidence="8" id="KW-0408">Iron</keyword>
<evidence type="ECO:0000256" key="2">
    <source>
        <dbReference type="ARBA" id="ARBA00001966"/>
    </source>
</evidence>
<dbReference type="PANTHER" id="PTHR30538">
    <property type="entry name" value="LYSINE 2,3-AMINOMUTASE-RELATED"/>
    <property type="match status" value="1"/>
</dbReference>
<evidence type="ECO:0000256" key="1">
    <source>
        <dbReference type="ARBA" id="ARBA00001933"/>
    </source>
</evidence>
<comment type="similarity">
    <text evidence="3">Belongs to the radical SAM superfamily. KamA family.</text>
</comment>
<comment type="cofactor">
    <cofactor evidence="2">
        <name>[4Fe-4S] cluster</name>
        <dbReference type="ChEBI" id="CHEBI:49883"/>
    </cofactor>
</comment>
<sequence>MNNLVIEKNFGHSRTSPAQQVKINEQFRLQNAYDNLLPIKVTRFFQQKIDEEVATLGHTEGPLHRMVYPTKERLLVCAPGEVAYFVDDRENMPEDAPGNIIQKYRNRALFMPTSTCVSHCQYCFRQDVLSEQHETGKTVLDKAILELDSYLSMHPDIQEVILSGGDPMTLPMESLQSIISAIKSHAQVKSIRIHTKTISYFPQVFKSDEKLRLLASAGVRLVFHLTHPYELCEVVRKTIKRIQDTGIRCYNQFPILRQINDHPEVLRRHLKTLDCLGIRNLSVFIPDPINFSALFSISLARLRNIINELNWRSPSWINSTRFVMDTKVGKVRVRREDMTHYDAERGIAIFERDGKTIHYPDFPANLDIPGEIKTMLWKDYVSLN</sequence>
<gene>
    <name evidence="11" type="ORF">BDD30_0126</name>
</gene>
<dbReference type="InterPro" id="IPR007197">
    <property type="entry name" value="rSAM"/>
</dbReference>
<keyword evidence="4" id="KW-0004">4Fe-4S</keyword>
<feature type="domain" description="Radical SAM core" evidence="10">
    <location>
        <begin position="112"/>
        <end position="245"/>
    </location>
</feature>